<name>C7N865_SLAHD</name>
<feature type="transmembrane region" description="Helical" evidence="1">
    <location>
        <begin position="62"/>
        <end position="83"/>
    </location>
</feature>
<feature type="transmembrane region" description="Helical" evidence="1">
    <location>
        <begin position="168"/>
        <end position="189"/>
    </location>
</feature>
<keyword evidence="1" id="KW-0812">Transmembrane</keyword>
<dbReference type="AlphaFoldDB" id="C7N865"/>
<sequence>MTFLFTLIAVVIAAIALRKPIVKAPWVFYALAVLLDVVLLMSQTQVLPLQARLAIAYLMQRGGLGVATFILVMYIGVLPRASWASRWLRPIRAELSIIACILIAGHMCVFLPVYAMPFFTGNLSQINVIGAFAMALCLLVLVLVLGITSFRFVKRRMKARTWRKIQRFAYLFYALVFAHVTLMLAPAAAAGNTGTAATMGVYCVVFVVYTALRIHRAQVDRREKIDLEQTIIEQGFVE</sequence>
<dbReference type="eggNOG" id="COG2717">
    <property type="taxonomic scope" value="Bacteria"/>
</dbReference>
<evidence type="ECO:0000313" key="3">
    <source>
        <dbReference type="Proteomes" id="UP000002026"/>
    </source>
</evidence>
<proteinExistence type="predicted"/>
<keyword evidence="1" id="KW-0472">Membrane</keyword>
<dbReference type="HOGENOM" id="CLU_100156_0_0_11"/>
<keyword evidence="3" id="KW-1185">Reference proteome</keyword>
<dbReference type="EMBL" id="CP001684">
    <property type="protein sequence ID" value="ACV23100.1"/>
    <property type="molecule type" value="Genomic_DNA"/>
</dbReference>
<accession>C7N865</accession>
<keyword evidence="1" id="KW-1133">Transmembrane helix</keyword>
<dbReference type="KEGG" id="shi:Shel_20890"/>
<evidence type="ECO:0000313" key="2">
    <source>
        <dbReference type="EMBL" id="ACV23100.1"/>
    </source>
</evidence>
<feature type="transmembrane region" description="Helical" evidence="1">
    <location>
        <begin position="195"/>
        <end position="212"/>
    </location>
</feature>
<organism evidence="2 3">
    <name type="scientific">Slackia heliotrinireducens (strain ATCC 29202 / DSM 20476 / NCTC 11029 / RHS 1)</name>
    <name type="common">Peptococcus heliotrinreducens</name>
    <dbReference type="NCBI Taxonomy" id="471855"/>
    <lineage>
        <taxon>Bacteria</taxon>
        <taxon>Bacillati</taxon>
        <taxon>Actinomycetota</taxon>
        <taxon>Coriobacteriia</taxon>
        <taxon>Eggerthellales</taxon>
        <taxon>Eggerthellaceae</taxon>
        <taxon>Slackia</taxon>
    </lineage>
</organism>
<dbReference type="Proteomes" id="UP000002026">
    <property type="component" value="Chromosome"/>
</dbReference>
<dbReference type="RefSeq" id="WP_012799200.1">
    <property type="nucleotide sequence ID" value="NC_013165.1"/>
</dbReference>
<gene>
    <name evidence="2" type="ordered locus">Shel_20890</name>
</gene>
<feature type="transmembrane region" description="Helical" evidence="1">
    <location>
        <begin position="95"/>
        <end position="114"/>
    </location>
</feature>
<reference evidence="2 3" key="1">
    <citation type="journal article" date="2009" name="Stand. Genomic Sci.">
        <title>Complete genome sequence of Slackia heliotrinireducens type strain (RHS 1).</title>
        <authorList>
            <person name="Pukall R."/>
            <person name="Lapidus A."/>
            <person name="Nolan M."/>
            <person name="Copeland A."/>
            <person name="Glavina Del Rio T."/>
            <person name="Lucas S."/>
            <person name="Chen F."/>
            <person name="Tice H."/>
            <person name="Cheng J.F."/>
            <person name="Chertkov O."/>
            <person name="Bruce D."/>
            <person name="Goodwin L."/>
            <person name="Kuske C."/>
            <person name="Brettin T."/>
            <person name="Detter J.C."/>
            <person name="Han C."/>
            <person name="Pitluck S."/>
            <person name="Pati A."/>
            <person name="Mavrommatis K."/>
            <person name="Ivanova N."/>
            <person name="Ovchinnikova G."/>
            <person name="Chen A."/>
            <person name="Palaniappan K."/>
            <person name="Schneider S."/>
            <person name="Rohde M."/>
            <person name="Chain P."/>
            <person name="D'haeseleer P."/>
            <person name="Goker M."/>
            <person name="Bristow J."/>
            <person name="Eisen J.A."/>
            <person name="Markowitz V."/>
            <person name="Kyrpides N.C."/>
            <person name="Klenk H.P."/>
            <person name="Hugenholtz P."/>
        </authorList>
    </citation>
    <scope>NUCLEOTIDE SEQUENCE [LARGE SCALE GENOMIC DNA]</scope>
    <source>
        <strain evidence="3">ATCC 29202 / DSM 20476 / NCTC 11029 / RHS 1</strain>
    </source>
</reference>
<protein>
    <submittedName>
        <fullName evidence="2">Predicted membrane protein</fullName>
    </submittedName>
</protein>
<dbReference type="STRING" id="471855.Shel_20890"/>
<feature type="transmembrane region" description="Helical" evidence="1">
    <location>
        <begin position="126"/>
        <end position="147"/>
    </location>
</feature>
<evidence type="ECO:0000256" key="1">
    <source>
        <dbReference type="SAM" id="Phobius"/>
    </source>
</evidence>